<dbReference type="STRING" id="36847.CLNEO_13580"/>
<evidence type="ECO:0000313" key="1">
    <source>
        <dbReference type="EMBL" id="KXL53387.1"/>
    </source>
</evidence>
<name>A0A136WFY8_9FIRM</name>
<reference evidence="1 2" key="1">
    <citation type="submission" date="2016-01" db="EMBL/GenBank/DDBJ databases">
        <title>Genome sequence of Clostridium neopropionicum X4, DSM-3847.</title>
        <authorList>
            <person name="Poehlein A."/>
            <person name="Beck M.H."/>
            <person name="Bengelsdorf F.R."/>
            <person name="Daniel R."/>
            <person name="Duerre P."/>
        </authorList>
    </citation>
    <scope>NUCLEOTIDE SEQUENCE [LARGE SCALE GENOMIC DNA]</scope>
    <source>
        <strain evidence="1 2">DSM-3847</strain>
    </source>
</reference>
<keyword evidence="2" id="KW-1185">Reference proteome</keyword>
<dbReference type="AlphaFoldDB" id="A0A136WFY8"/>
<proteinExistence type="predicted"/>
<dbReference type="Proteomes" id="UP000070539">
    <property type="component" value="Unassembled WGS sequence"/>
</dbReference>
<comment type="caution">
    <text evidence="1">The sequence shown here is derived from an EMBL/GenBank/DDBJ whole genome shotgun (WGS) entry which is preliminary data.</text>
</comment>
<accession>A0A136WFY8</accession>
<dbReference type="RefSeq" id="WP_157723498.1">
    <property type="nucleotide sequence ID" value="NZ_LRVM01000003.1"/>
</dbReference>
<protein>
    <submittedName>
        <fullName evidence="1">Uncharacterized protein</fullName>
    </submittedName>
</protein>
<organism evidence="1 2">
    <name type="scientific">Anaerotignum neopropionicum</name>
    <dbReference type="NCBI Taxonomy" id="36847"/>
    <lineage>
        <taxon>Bacteria</taxon>
        <taxon>Bacillati</taxon>
        <taxon>Bacillota</taxon>
        <taxon>Clostridia</taxon>
        <taxon>Lachnospirales</taxon>
        <taxon>Anaerotignaceae</taxon>
        <taxon>Anaerotignum</taxon>
    </lineage>
</organism>
<sequence>MNTPTTATPTFIVRKEKVEDFLSGTTKGNLQKVLARADKFKKKEGDNN</sequence>
<dbReference type="EMBL" id="LRVM01000003">
    <property type="protein sequence ID" value="KXL53387.1"/>
    <property type="molecule type" value="Genomic_DNA"/>
</dbReference>
<gene>
    <name evidence="1" type="ORF">CLNEO_13580</name>
</gene>
<evidence type="ECO:0000313" key="2">
    <source>
        <dbReference type="Proteomes" id="UP000070539"/>
    </source>
</evidence>